<protein>
    <submittedName>
        <fullName evidence="1">Uncharacterized protein</fullName>
    </submittedName>
</protein>
<evidence type="ECO:0000313" key="1">
    <source>
        <dbReference type="EMBL" id="MPN54180.1"/>
    </source>
</evidence>
<dbReference type="AlphaFoldDB" id="A0A645ITF8"/>
<organism evidence="1">
    <name type="scientific">bioreactor metagenome</name>
    <dbReference type="NCBI Taxonomy" id="1076179"/>
    <lineage>
        <taxon>unclassified sequences</taxon>
        <taxon>metagenomes</taxon>
        <taxon>ecological metagenomes</taxon>
    </lineage>
</organism>
<accession>A0A645ITF8</accession>
<dbReference type="EMBL" id="VSSQ01122152">
    <property type="protein sequence ID" value="MPN54180.1"/>
    <property type="molecule type" value="Genomic_DNA"/>
</dbReference>
<proteinExistence type="predicted"/>
<reference evidence="1" key="1">
    <citation type="submission" date="2019-08" db="EMBL/GenBank/DDBJ databases">
        <authorList>
            <person name="Kucharzyk K."/>
            <person name="Murdoch R.W."/>
            <person name="Higgins S."/>
            <person name="Loffler F."/>
        </authorList>
    </citation>
    <scope>NUCLEOTIDE SEQUENCE</scope>
</reference>
<name>A0A645ITF8_9ZZZZ</name>
<gene>
    <name evidence="1" type="ORF">SDC9_201849</name>
</gene>
<sequence length="114" mass="11808">MEIGLPALVMPTVRQARRAVGFFAAGQPERGDGRVGGVRVCGEKGDQGSQMRGEVGHVGQRLDSPAQRCGVEDVGDHGVHQVLFGREDAEDGAFGDPGGLGDLFDGELAAAGHQ</sequence>
<comment type="caution">
    <text evidence="1">The sequence shown here is derived from an EMBL/GenBank/DDBJ whole genome shotgun (WGS) entry which is preliminary data.</text>
</comment>